<dbReference type="Pfam" id="PF25595">
    <property type="entry name" value="Phage_TTP_16"/>
    <property type="match status" value="1"/>
</dbReference>
<reference evidence="1" key="1">
    <citation type="journal article" date="2015" name="Nature">
        <title>Complex archaea that bridge the gap between prokaryotes and eukaryotes.</title>
        <authorList>
            <person name="Spang A."/>
            <person name="Saw J.H."/>
            <person name="Jorgensen S.L."/>
            <person name="Zaremba-Niedzwiedzka K."/>
            <person name="Martijn J."/>
            <person name="Lind A.E."/>
            <person name="van Eijk R."/>
            <person name="Schleper C."/>
            <person name="Guy L."/>
            <person name="Ettema T.J."/>
        </authorList>
    </citation>
    <scope>NUCLEOTIDE SEQUENCE</scope>
</reference>
<name>A0A0F9Q0B2_9ZZZZ</name>
<dbReference type="AlphaFoldDB" id="A0A0F9Q0B2"/>
<protein>
    <submittedName>
        <fullName evidence="1">Uncharacterized protein</fullName>
    </submittedName>
</protein>
<proteinExistence type="predicted"/>
<gene>
    <name evidence="1" type="ORF">LCGC14_1074250</name>
</gene>
<dbReference type="InterPro" id="IPR058009">
    <property type="entry name" value="TTP_Phage_16"/>
</dbReference>
<accession>A0A0F9Q0B2</accession>
<comment type="caution">
    <text evidence="1">The sequence shown here is derived from an EMBL/GenBank/DDBJ whole genome shotgun (WGS) entry which is preliminary data.</text>
</comment>
<dbReference type="EMBL" id="LAZR01004651">
    <property type="protein sequence ID" value="KKN06741.1"/>
    <property type="molecule type" value="Genomic_DNA"/>
</dbReference>
<organism evidence="1">
    <name type="scientific">marine sediment metagenome</name>
    <dbReference type="NCBI Taxonomy" id="412755"/>
    <lineage>
        <taxon>unclassified sequences</taxon>
        <taxon>metagenomes</taxon>
        <taxon>ecological metagenomes</taxon>
    </lineage>
</organism>
<evidence type="ECO:0000313" key="1">
    <source>
        <dbReference type="EMBL" id="KKN06741.1"/>
    </source>
</evidence>
<sequence>MSRIIADGEVRIEFVPGATGISDPTGPTVAEMATGQDVTIYFSSMDTPLDGEAVPAPDLSSAFNSTVAGTFGGNLSLDAYRESVTDTAWGLWPRGTEGFFVVRRFGGPDVAIALADEVEVYFIRSVSRSPATLDRGSVQMFGIEAAVQVEPTLDGVIAV</sequence>